<evidence type="ECO:0008006" key="4">
    <source>
        <dbReference type="Google" id="ProtNLM"/>
    </source>
</evidence>
<proteinExistence type="predicted"/>
<dbReference type="AlphaFoldDB" id="A0A4Y3RUY4"/>
<comment type="caution">
    <text evidence="2">The sequence shown here is derived from an EMBL/GenBank/DDBJ whole genome shotgun (WGS) entry which is preliminary data.</text>
</comment>
<protein>
    <recommendedName>
        <fullName evidence="4">Lipoprotein</fullName>
    </recommendedName>
</protein>
<gene>
    <name evidence="2" type="ORF">SGA01_67240</name>
</gene>
<accession>A0A4Y3RUY4</accession>
<feature type="compositionally biased region" description="Low complexity" evidence="1">
    <location>
        <begin position="62"/>
        <end position="73"/>
    </location>
</feature>
<sequence length="199" mass="20333">MRGTRWAAVAAGAGAVALLGTGCGTVGVGEKTGSGGFGREAAQGEIRAAVAGAGLPESGLPETGEASSTASAGSERERLAQRAAACTAAWQYVGPTVDAARGKFDRTLAALVEEGWKTGNRQVEKLDEKGGTSVAVTLRKRGWTLMARHHASKTVVMDVVSFQATEDVCMSRFTEREAKLLFGDDNGVSGGDGKGDATG</sequence>
<dbReference type="OrthoDB" id="4324147at2"/>
<evidence type="ECO:0000313" key="3">
    <source>
        <dbReference type="Proteomes" id="UP000315226"/>
    </source>
</evidence>
<keyword evidence="3" id="KW-1185">Reference proteome</keyword>
<evidence type="ECO:0000313" key="2">
    <source>
        <dbReference type="EMBL" id="GEB61119.1"/>
    </source>
</evidence>
<name>A0A4Y3RUY4_9ACTN</name>
<dbReference type="Proteomes" id="UP000315226">
    <property type="component" value="Unassembled WGS sequence"/>
</dbReference>
<organism evidence="2 3">
    <name type="scientific">Streptomyces gardneri</name>
    <dbReference type="NCBI Taxonomy" id="66892"/>
    <lineage>
        <taxon>Bacteria</taxon>
        <taxon>Bacillati</taxon>
        <taxon>Actinomycetota</taxon>
        <taxon>Actinomycetes</taxon>
        <taxon>Kitasatosporales</taxon>
        <taxon>Streptomycetaceae</taxon>
        <taxon>Streptomyces</taxon>
    </lineage>
</organism>
<dbReference type="EMBL" id="BJMN01000051">
    <property type="protein sequence ID" value="GEB61119.1"/>
    <property type="molecule type" value="Genomic_DNA"/>
</dbReference>
<dbReference type="RefSeq" id="WP_141301288.1">
    <property type="nucleotide sequence ID" value="NZ_BJMN01000051.1"/>
</dbReference>
<reference evidence="2 3" key="1">
    <citation type="submission" date="2019-06" db="EMBL/GenBank/DDBJ databases">
        <title>Whole genome shotgun sequence of Streptomyces gardneri NBRC 12865.</title>
        <authorList>
            <person name="Hosoyama A."/>
            <person name="Uohara A."/>
            <person name="Ohji S."/>
            <person name="Ichikawa N."/>
        </authorList>
    </citation>
    <scope>NUCLEOTIDE SEQUENCE [LARGE SCALE GENOMIC DNA]</scope>
    <source>
        <strain evidence="2 3">NBRC 12865</strain>
    </source>
</reference>
<evidence type="ECO:0000256" key="1">
    <source>
        <dbReference type="SAM" id="MobiDB-lite"/>
    </source>
</evidence>
<feature type="region of interest" description="Disordered" evidence="1">
    <location>
        <begin position="55"/>
        <end position="77"/>
    </location>
</feature>
<dbReference type="PROSITE" id="PS51257">
    <property type="entry name" value="PROKAR_LIPOPROTEIN"/>
    <property type="match status" value="1"/>
</dbReference>